<protein>
    <recommendedName>
        <fullName evidence="4">IS21 family transposase</fullName>
    </recommendedName>
</protein>
<evidence type="ECO:0008006" key="4">
    <source>
        <dbReference type="Google" id="ProtNLM"/>
    </source>
</evidence>
<dbReference type="HOGENOM" id="CLU_2685868_0_0_5"/>
<dbReference type="EMBL" id="CP001830">
    <property type="protein sequence ID" value="AEH78181.1"/>
    <property type="molecule type" value="Genomic_DNA"/>
</dbReference>
<dbReference type="Proteomes" id="UP000009045">
    <property type="component" value="Chromosome"/>
</dbReference>
<sequence>MPSRHVTDHQMRLFMKYRQTHSVELAAAKASISRATAFRMEKEQRLPSQTKPPRGRRRPDPLEHDFDAEVVPHN</sequence>
<proteinExistence type="predicted"/>
<feature type="region of interest" description="Disordered" evidence="1">
    <location>
        <begin position="36"/>
        <end position="74"/>
    </location>
</feature>
<evidence type="ECO:0000256" key="1">
    <source>
        <dbReference type="SAM" id="MobiDB-lite"/>
    </source>
</evidence>
<dbReference type="PATRIC" id="fig|707241.3.peg.949"/>
<name>F7X217_SINMM</name>
<dbReference type="AlphaFoldDB" id="F7X217"/>
<reference evidence="2 3" key="1">
    <citation type="journal article" date="2011" name="J. Biotechnol.">
        <title>The complete genome sequence of the dominant Sinorhizobium meliloti field isolate SM11 extends the S. meliloti pan-genome.</title>
        <authorList>
            <person name="Schneiker-Bekel S."/>
            <person name="Wibberg D."/>
            <person name="Bekel T."/>
            <person name="Blom J."/>
            <person name="Linke B."/>
            <person name="Neuweger H."/>
            <person name="Stiens M."/>
            <person name="Vorholter F.J."/>
            <person name="Weidner S."/>
            <person name="Goesmann A."/>
            <person name="Puhler A."/>
            <person name="Schluter A."/>
        </authorList>
    </citation>
    <scope>NUCLEOTIDE SEQUENCE [LARGE SCALE GENOMIC DNA]</scope>
    <source>
        <strain evidence="2 3">SM11</strain>
    </source>
</reference>
<evidence type="ECO:0000313" key="3">
    <source>
        <dbReference type="Proteomes" id="UP000009045"/>
    </source>
</evidence>
<dbReference type="KEGG" id="smx:SM11_chr0904"/>
<feature type="compositionally biased region" description="Basic and acidic residues" evidence="1">
    <location>
        <begin position="58"/>
        <end position="74"/>
    </location>
</feature>
<organism evidence="2 3">
    <name type="scientific">Sinorhizobium meliloti (strain SM11)</name>
    <dbReference type="NCBI Taxonomy" id="707241"/>
    <lineage>
        <taxon>Bacteria</taxon>
        <taxon>Pseudomonadati</taxon>
        <taxon>Pseudomonadota</taxon>
        <taxon>Alphaproteobacteria</taxon>
        <taxon>Hyphomicrobiales</taxon>
        <taxon>Rhizobiaceae</taxon>
        <taxon>Sinorhizobium/Ensifer group</taxon>
        <taxon>Sinorhizobium</taxon>
    </lineage>
</organism>
<evidence type="ECO:0000313" key="2">
    <source>
        <dbReference type="EMBL" id="AEH78181.1"/>
    </source>
</evidence>
<accession>F7X217</accession>
<gene>
    <name evidence="2" type="ordered locus">SM11_chr0904</name>
</gene>